<dbReference type="Proteomes" id="UP000029444">
    <property type="component" value="Unassembled WGS sequence"/>
</dbReference>
<keyword evidence="4" id="KW-0808">Transferase</keyword>
<reference evidence="7 8" key="1">
    <citation type="submission" date="2012-09" db="EMBL/GenBank/DDBJ databases">
        <title>Genome Sequence of alkane-degrading Bacterium Alcanivorax sp. 19-m-6.</title>
        <authorList>
            <person name="Lai Q."/>
            <person name="Shao Z."/>
        </authorList>
    </citation>
    <scope>NUCLEOTIDE SEQUENCE [LARGE SCALE GENOMIC DNA]</scope>
    <source>
        <strain evidence="7 8">19-m-6</strain>
    </source>
</reference>
<dbReference type="CDD" id="cd02522">
    <property type="entry name" value="GT_2_like_a"/>
    <property type="match status" value="1"/>
</dbReference>
<dbReference type="PATRIC" id="fig|1177154.3.peg.506"/>
<comment type="subcellular location">
    <subcellularLocation>
        <location evidence="1">Cell membrane</location>
    </subcellularLocation>
</comment>
<dbReference type="SUPFAM" id="SSF53448">
    <property type="entry name" value="Nucleotide-diphospho-sugar transferases"/>
    <property type="match status" value="1"/>
</dbReference>
<keyword evidence="3" id="KW-0328">Glycosyltransferase</keyword>
<sequence length="225" mass="25450">MTTVSVIVPVRNEAPHLAEVLTAIRHALQESDELIVVDGNSVDASAEIASRFADQVLSAGPGRALQMNAGARTAESEWLWFLHADTRVLPLHRERLARLPASAQWGRFDVSLSGKGIMFSVIAWLMNLRSRWTGIATGDQGIFVRRGVFEALGGFPNQPLMEDVALSALLRRRARPFCLRPAVVTSSRRWQQNGTWKTIWLMWCLRWRYWRGADPAKLHQDYYGR</sequence>
<dbReference type="InterPro" id="IPR029044">
    <property type="entry name" value="Nucleotide-diphossugar_trans"/>
</dbReference>
<dbReference type="PANTHER" id="PTHR43646">
    <property type="entry name" value="GLYCOSYLTRANSFERASE"/>
    <property type="match status" value="1"/>
</dbReference>
<dbReference type="EMBL" id="ARXV01000002">
    <property type="protein sequence ID" value="KGD66025.1"/>
    <property type="molecule type" value="Genomic_DNA"/>
</dbReference>
<keyword evidence="8" id="KW-1185">Reference proteome</keyword>
<evidence type="ECO:0000256" key="1">
    <source>
        <dbReference type="ARBA" id="ARBA00004236"/>
    </source>
</evidence>
<dbReference type="PANTHER" id="PTHR43646:SF2">
    <property type="entry name" value="GLYCOSYLTRANSFERASE 2-LIKE DOMAIN-CONTAINING PROTEIN"/>
    <property type="match status" value="1"/>
</dbReference>
<proteinExistence type="predicted"/>
<evidence type="ECO:0000256" key="2">
    <source>
        <dbReference type="ARBA" id="ARBA00022475"/>
    </source>
</evidence>
<dbReference type="AlphaFoldDB" id="A0A095UU11"/>
<dbReference type="STRING" id="1177154.Y5S_00497"/>
<protein>
    <recommendedName>
        <fullName evidence="6">Glycosyltransferase 2-like domain-containing protein</fullName>
    </recommendedName>
</protein>
<accession>A0A095UU11</accession>
<dbReference type="Pfam" id="PF00535">
    <property type="entry name" value="Glycos_transf_2"/>
    <property type="match status" value="1"/>
</dbReference>
<dbReference type="InterPro" id="IPR026461">
    <property type="entry name" value="Trfase_2_rSAM/seldom_assoc"/>
</dbReference>
<dbReference type="eggNOG" id="COG1216">
    <property type="taxonomic scope" value="Bacteria"/>
</dbReference>
<evidence type="ECO:0000313" key="8">
    <source>
        <dbReference type="Proteomes" id="UP000029444"/>
    </source>
</evidence>
<evidence type="ECO:0000259" key="6">
    <source>
        <dbReference type="Pfam" id="PF00535"/>
    </source>
</evidence>
<dbReference type="OrthoDB" id="5291101at2"/>
<dbReference type="InterPro" id="IPR001173">
    <property type="entry name" value="Glyco_trans_2-like"/>
</dbReference>
<keyword evidence="2" id="KW-1003">Cell membrane</keyword>
<feature type="domain" description="Glycosyltransferase 2-like" evidence="6">
    <location>
        <begin position="5"/>
        <end position="97"/>
    </location>
</feature>
<evidence type="ECO:0000256" key="5">
    <source>
        <dbReference type="ARBA" id="ARBA00023136"/>
    </source>
</evidence>
<dbReference type="GO" id="GO:0016757">
    <property type="term" value="F:glycosyltransferase activity"/>
    <property type="evidence" value="ECO:0007669"/>
    <property type="project" value="UniProtKB-KW"/>
</dbReference>
<name>A0A095UU11_9GAMM</name>
<dbReference type="NCBIfam" id="TIGR04283">
    <property type="entry name" value="glyco_like_mftF"/>
    <property type="match status" value="1"/>
</dbReference>
<dbReference type="Gene3D" id="3.90.550.10">
    <property type="entry name" value="Spore Coat Polysaccharide Biosynthesis Protein SpsA, Chain A"/>
    <property type="match status" value="1"/>
</dbReference>
<evidence type="ECO:0000256" key="3">
    <source>
        <dbReference type="ARBA" id="ARBA00022676"/>
    </source>
</evidence>
<comment type="caution">
    <text evidence="7">The sequence shown here is derived from an EMBL/GenBank/DDBJ whole genome shotgun (WGS) entry which is preliminary data.</text>
</comment>
<dbReference type="RefSeq" id="WP_035230192.1">
    <property type="nucleotide sequence ID" value="NZ_ARXV01000002.1"/>
</dbReference>
<gene>
    <name evidence="7" type="ORF">Y5S_00497</name>
</gene>
<keyword evidence="5" id="KW-0472">Membrane</keyword>
<dbReference type="GO" id="GO:0005886">
    <property type="term" value="C:plasma membrane"/>
    <property type="evidence" value="ECO:0007669"/>
    <property type="project" value="UniProtKB-SubCell"/>
</dbReference>
<evidence type="ECO:0000256" key="4">
    <source>
        <dbReference type="ARBA" id="ARBA00022679"/>
    </source>
</evidence>
<organism evidence="7 8">
    <name type="scientific">Alcanivorax nanhaiticus</name>
    <dbReference type="NCBI Taxonomy" id="1177154"/>
    <lineage>
        <taxon>Bacteria</taxon>
        <taxon>Pseudomonadati</taxon>
        <taxon>Pseudomonadota</taxon>
        <taxon>Gammaproteobacteria</taxon>
        <taxon>Oceanospirillales</taxon>
        <taxon>Alcanivoracaceae</taxon>
        <taxon>Alcanivorax</taxon>
    </lineage>
</organism>
<evidence type="ECO:0000313" key="7">
    <source>
        <dbReference type="EMBL" id="KGD66025.1"/>
    </source>
</evidence>